<evidence type="ECO:0000256" key="1">
    <source>
        <dbReference type="SAM" id="MobiDB-lite"/>
    </source>
</evidence>
<evidence type="ECO:0000313" key="3">
    <source>
        <dbReference type="Proteomes" id="UP001367316"/>
    </source>
</evidence>
<dbReference type="Proteomes" id="UP001367316">
    <property type="component" value="Unassembled WGS sequence"/>
</dbReference>
<feature type="compositionally biased region" description="Basic and acidic residues" evidence="1">
    <location>
        <begin position="1"/>
        <end position="15"/>
    </location>
</feature>
<evidence type="ECO:0000313" key="2">
    <source>
        <dbReference type="EMBL" id="KAK7610198.1"/>
    </source>
</evidence>
<proteinExistence type="predicted"/>
<gene>
    <name evidence="2" type="ORF">JOL62DRAFT_123553</name>
</gene>
<organism evidence="2 3">
    <name type="scientific">Phyllosticta paracitricarpa</name>
    <dbReference type="NCBI Taxonomy" id="2016321"/>
    <lineage>
        <taxon>Eukaryota</taxon>
        <taxon>Fungi</taxon>
        <taxon>Dikarya</taxon>
        <taxon>Ascomycota</taxon>
        <taxon>Pezizomycotina</taxon>
        <taxon>Dothideomycetes</taxon>
        <taxon>Dothideomycetes incertae sedis</taxon>
        <taxon>Botryosphaeriales</taxon>
        <taxon>Phyllostictaceae</taxon>
        <taxon>Phyllosticta</taxon>
    </lineage>
</organism>
<feature type="compositionally biased region" description="Polar residues" evidence="1">
    <location>
        <begin position="37"/>
        <end position="49"/>
    </location>
</feature>
<comment type="caution">
    <text evidence="2">The sequence shown here is derived from an EMBL/GenBank/DDBJ whole genome shotgun (WGS) entry which is preliminary data.</text>
</comment>
<reference evidence="2 3" key="1">
    <citation type="submission" date="2024-04" db="EMBL/GenBank/DDBJ databases">
        <title>Phyllosticta paracitricarpa is synonymous to the EU quarantine fungus P. citricarpa based on phylogenomic analyses.</title>
        <authorList>
            <consortium name="Lawrence Berkeley National Laboratory"/>
            <person name="Van ingen-buijs V.A."/>
            <person name="Van westerhoven A.C."/>
            <person name="Haridas S."/>
            <person name="Skiadas P."/>
            <person name="Martin F."/>
            <person name="Groenewald J.Z."/>
            <person name="Crous P.W."/>
            <person name="Seidl M.F."/>
        </authorList>
    </citation>
    <scope>NUCLEOTIDE SEQUENCE [LARGE SCALE GENOMIC DNA]</scope>
    <source>
        <strain evidence="2 3">CBS 141358</strain>
    </source>
</reference>
<keyword evidence="3" id="KW-1185">Reference proteome</keyword>
<feature type="region of interest" description="Disordered" evidence="1">
    <location>
        <begin position="167"/>
        <end position="233"/>
    </location>
</feature>
<name>A0ABR1N642_9PEZI</name>
<sequence length="242" mass="26781">MVARGEVHRRDETRRGFGFVKSKKGTGHQKAKETTTRPRQTTNDNNPSERASRDRHWLHSTPTTTDSASQGSSPGSLSAYSLTGLLLTRQNATVHIFFLALARRLVLQLRGLNLLRSSFSFLQGLPLSRTISSLFSGMVAEPLSHHITSRSPPARLSVYLRHKIPNHHKSIPQDTGYDGQGRAEPQNRQQTFQHPPALPRLNGCGGRRARALPATRSPPALPPCRPAASQRPVPVTYRLADK</sequence>
<accession>A0ABR1N642</accession>
<protein>
    <submittedName>
        <fullName evidence="2">Uncharacterized protein</fullName>
    </submittedName>
</protein>
<dbReference type="EMBL" id="JBBPBF010000019">
    <property type="protein sequence ID" value="KAK7610198.1"/>
    <property type="molecule type" value="Genomic_DNA"/>
</dbReference>
<feature type="region of interest" description="Disordered" evidence="1">
    <location>
        <begin position="1"/>
        <end position="74"/>
    </location>
</feature>